<accession>A0A1C6U0N8</accession>
<dbReference type="PANTHER" id="PTHR38011">
    <property type="entry name" value="DIHYDROFOLATE REDUCTASE FAMILY PROTEIN (AFU_ORTHOLOGUE AFUA_8G06820)"/>
    <property type="match status" value="1"/>
</dbReference>
<evidence type="ECO:0000313" key="3">
    <source>
        <dbReference type="Proteomes" id="UP000198605"/>
    </source>
</evidence>
<keyword evidence="3" id="KW-1185">Reference proteome</keyword>
<dbReference type="SUPFAM" id="SSF53597">
    <property type="entry name" value="Dihydrofolate reductase-like"/>
    <property type="match status" value="1"/>
</dbReference>
<dbReference type="Gene3D" id="3.40.430.10">
    <property type="entry name" value="Dihydrofolate Reductase, subunit A"/>
    <property type="match status" value="1"/>
</dbReference>
<dbReference type="Proteomes" id="UP000198605">
    <property type="component" value="Unassembled WGS sequence"/>
</dbReference>
<evidence type="ECO:0000313" key="2">
    <source>
        <dbReference type="EMBL" id="SCL47463.1"/>
    </source>
</evidence>
<reference evidence="3" key="1">
    <citation type="submission" date="2016-06" db="EMBL/GenBank/DDBJ databases">
        <authorList>
            <person name="Varghese N."/>
            <person name="Submissions Spin"/>
        </authorList>
    </citation>
    <scope>NUCLEOTIDE SEQUENCE [LARGE SCALE GENOMIC DNA]</scope>
    <source>
        <strain evidence="3">DSM 44151</strain>
    </source>
</reference>
<dbReference type="InterPro" id="IPR050765">
    <property type="entry name" value="Riboflavin_Biosynth_HTPR"/>
</dbReference>
<dbReference type="GO" id="GO:0008703">
    <property type="term" value="F:5-amino-6-(5-phosphoribosylamino)uracil reductase activity"/>
    <property type="evidence" value="ECO:0007669"/>
    <property type="project" value="InterPro"/>
</dbReference>
<dbReference type="InterPro" id="IPR024072">
    <property type="entry name" value="DHFR-like_dom_sf"/>
</dbReference>
<dbReference type="EMBL" id="FMIB01000002">
    <property type="protein sequence ID" value="SCL47463.1"/>
    <property type="molecule type" value="Genomic_DNA"/>
</dbReference>
<dbReference type="AlphaFoldDB" id="A0A1C6U0N8"/>
<gene>
    <name evidence="2" type="ORF">GA0070603_0387</name>
</gene>
<dbReference type="OrthoDB" id="3471694at2"/>
<name>A0A1C6U0N8_9ACTN</name>
<dbReference type="InterPro" id="IPR002734">
    <property type="entry name" value="RibDG_C"/>
</dbReference>
<organism evidence="2 3">
    <name type="scientific">Micromonospora chersina</name>
    <dbReference type="NCBI Taxonomy" id="47854"/>
    <lineage>
        <taxon>Bacteria</taxon>
        <taxon>Bacillati</taxon>
        <taxon>Actinomycetota</taxon>
        <taxon>Actinomycetes</taxon>
        <taxon>Micromonosporales</taxon>
        <taxon>Micromonosporaceae</taxon>
        <taxon>Micromonospora</taxon>
    </lineage>
</organism>
<dbReference type="RefSeq" id="WP_091306173.1">
    <property type="nucleotide sequence ID" value="NZ_FMIB01000002.1"/>
</dbReference>
<feature type="domain" description="Bacterial bifunctional deaminase-reductase C-terminal" evidence="1">
    <location>
        <begin position="2"/>
        <end position="185"/>
    </location>
</feature>
<dbReference type="PANTHER" id="PTHR38011:SF11">
    <property type="entry name" value="2,5-DIAMINO-6-RIBOSYLAMINO-4(3H)-PYRIMIDINONE 5'-PHOSPHATE REDUCTASE"/>
    <property type="match status" value="1"/>
</dbReference>
<dbReference type="GeneID" id="43277066"/>
<dbReference type="GO" id="GO:0009231">
    <property type="term" value="P:riboflavin biosynthetic process"/>
    <property type="evidence" value="ECO:0007669"/>
    <property type="project" value="InterPro"/>
</dbReference>
<dbReference type="STRING" id="47854.GA0070603_0387"/>
<protein>
    <submittedName>
        <fullName evidence="2">Dihydrofolate reductase</fullName>
    </submittedName>
</protein>
<sequence length="193" mass="21190">MRTLIYTAFVSLDGVVDSPGGGTPTEAHRSGGWTYRDIEFVPEAYELKGRETDEATALMFGRASYEAFSPLWPDMADFAALKDLPKYVVSSTLDQAALVDNWGENTILRSLEDVARLKETDGGPIVVHGSATLARNLSDAGLIDRYHLLVFPILLGAGKRMFSDTDKAKQILKVVESETYANGIVKLVYDVVR</sequence>
<evidence type="ECO:0000259" key="1">
    <source>
        <dbReference type="Pfam" id="PF01872"/>
    </source>
</evidence>
<proteinExistence type="predicted"/>
<dbReference type="Pfam" id="PF01872">
    <property type="entry name" value="RibD_C"/>
    <property type="match status" value="1"/>
</dbReference>